<evidence type="ECO:0000256" key="3">
    <source>
        <dbReference type="HAMAP-Rule" id="MF_00360"/>
    </source>
</evidence>
<dbReference type="PANTHER" id="PTHR21011:SF1">
    <property type="entry name" value="SMALL RIBOSOMAL SUBUNIT PROTEIN BS6M"/>
    <property type="match status" value="1"/>
</dbReference>
<dbReference type="PANTHER" id="PTHR21011">
    <property type="entry name" value="MITOCHONDRIAL 28S RIBOSOMAL PROTEIN S6"/>
    <property type="match status" value="1"/>
</dbReference>
<dbReference type="Gene3D" id="3.30.70.60">
    <property type="match status" value="1"/>
</dbReference>
<dbReference type="InterPro" id="IPR014717">
    <property type="entry name" value="Transl_elong_EF1B/ribsomal_bS6"/>
</dbReference>
<comment type="function">
    <text evidence="3">Binds together with bS18 to 16S ribosomal RNA.</text>
</comment>
<comment type="caution">
    <text evidence="4">The sequence shown here is derived from an EMBL/GenBank/DDBJ whole genome shotgun (WGS) entry which is preliminary data.</text>
</comment>
<keyword evidence="3" id="KW-0694">RNA-binding</keyword>
<dbReference type="GO" id="GO:0005737">
    <property type="term" value="C:cytoplasm"/>
    <property type="evidence" value="ECO:0007669"/>
    <property type="project" value="UniProtKB-ARBA"/>
</dbReference>
<dbReference type="GO" id="GO:1990904">
    <property type="term" value="C:ribonucleoprotein complex"/>
    <property type="evidence" value="ECO:0007669"/>
    <property type="project" value="UniProtKB-KW"/>
</dbReference>
<proteinExistence type="inferred from homology"/>
<dbReference type="STRING" id="1619103.UU80_C0011G0033"/>
<accession>A0A0G0XCX3</accession>
<keyword evidence="3" id="KW-0687">Ribonucleoprotein</keyword>
<evidence type="ECO:0000313" key="5">
    <source>
        <dbReference type="Proteomes" id="UP000034920"/>
    </source>
</evidence>
<dbReference type="EMBL" id="LCCA01000011">
    <property type="protein sequence ID" value="KKS22227.1"/>
    <property type="molecule type" value="Genomic_DNA"/>
</dbReference>
<keyword evidence="3" id="KW-0699">rRNA-binding</keyword>
<evidence type="ECO:0000313" key="4">
    <source>
        <dbReference type="EMBL" id="KKS22227.1"/>
    </source>
</evidence>
<dbReference type="GO" id="GO:0006412">
    <property type="term" value="P:translation"/>
    <property type="evidence" value="ECO:0007669"/>
    <property type="project" value="UniProtKB-UniRule"/>
</dbReference>
<dbReference type="InterPro" id="IPR000529">
    <property type="entry name" value="Ribosomal_bS6"/>
</dbReference>
<evidence type="ECO:0000256" key="2">
    <source>
        <dbReference type="ARBA" id="ARBA00035294"/>
    </source>
</evidence>
<dbReference type="GO" id="GO:0005840">
    <property type="term" value="C:ribosome"/>
    <property type="evidence" value="ECO:0007669"/>
    <property type="project" value="UniProtKB-KW"/>
</dbReference>
<dbReference type="Pfam" id="PF01250">
    <property type="entry name" value="Ribosomal_S6"/>
    <property type="match status" value="1"/>
</dbReference>
<dbReference type="GO" id="GO:0070181">
    <property type="term" value="F:small ribosomal subunit rRNA binding"/>
    <property type="evidence" value="ECO:0007669"/>
    <property type="project" value="TreeGrafter"/>
</dbReference>
<dbReference type="NCBIfam" id="TIGR00166">
    <property type="entry name" value="S6"/>
    <property type="match status" value="1"/>
</dbReference>
<gene>
    <name evidence="3" type="primary">rpsF</name>
    <name evidence="4" type="ORF">UU80_C0011G0033</name>
</gene>
<dbReference type="InterPro" id="IPR020814">
    <property type="entry name" value="Ribosomal_S6_plastid/chlpt"/>
</dbReference>
<comment type="similarity">
    <text evidence="1 3">Belongs to the bacterial ribosomal protein bS6 family.</text>
</comment>
<dbReference type="Proteomes" id="UP000034920">
    <property type="component" value="Unassembled WGS sequence"/>
</dbReference>
<organism evidence="4 5">
    <name type="scientific">candidate division WWE3 bacterium GW2011_GWA1_41_8</name>
    <dbReference type="NCBI Taxonomy" id="1619103"/>
    <lineage>
        <taxon>Bacteria</taxon>
        <taxon>Katanobacteria</taxon>
    </lineage>
</organism>
<dbReference type="CDD" id="cd00473">
    <property type="entry name" value="bS6"/>
    <property type="match status" value="1"/>
</dbReference>
<dbReference type="GO" id="GO:0003735">
    <property type="term" value="F:structural constituent of ribosome"/>
    <property type="evidence" value="ECO:0007669"/>
    <property type="project" value="InterPro"/>
</dbReference>
<dbReference type="AlphaFoldDB" id="A0A0G0XCX3"/>
<dbReference type="InterPro" id="IPR035980">
    <property type="entry name" value="Ribosomal_bS6_sf"/>
</dbReference>
<reference evidence="4 5" key="1">
    <citation type="journal article" date="2015" name="Nature">
        <title>rRNA introns, odd ribosomes, and small enigmatic genomes across a large radiation of phyla.</title>
        <authorList>
            <person name="Brown C.T."/>
            <person name="Hug L.A."/>
            <person name="Thomas B.C."/>
            <person name="Sharon I."/>
            <person name="Castelle C.J."/>
            <person name="Singh A."/>
            <person name="Wilkins M.J."/>
            <person name="Williams K.H."/>
            <person name="Banfield J.F."/>
        </authorList>
    </citation>
    <scope>NUCLEOTIDE SEQUENCE [LARGE SCALE GENOMIC DNA]</scope>
</reference>
<keyword evidence="3 4" id="KW-0689">Ribosomal protein</keyword>
<dbReference type="SUPFAM" id="SSF54995">
    <property type="entry name" value="Ribosomal protein S6"/>
    <property type="match status" value="1"/>
</dbReference>
<sequence>MKVYEIMTITKNEIGEEGSRNLSNTVKDLISQYKGKVLDSNFWGKRKFAYKINHDTEGYYDVINFEMAAENMPKLESKLNFIDGLIRYLVTAD</sequence>
<protein>
    <recommendedName>
        <fullName evidence="2 3">Small ribosomal subunit protein bS6</fullName>
    </recommendedName>
</protein>
<name>A0A0G0XCX3_UNCKA</name>
<dbReference type="HAMAP" id="MF_00360">
    <property type="entry name" value="Ribosomal_bS6"/>
    <property type="match status" value="1"/>
</dbReference>
<evidence type="ECO:0000256" key="1">
    <source>
        <dbReference type="ARBA" id="ARBA00009512"/>
    </source>
</evidence>